<dbReference type="GeneID" id="96952253"/>
<evidence type="ECO:0000256" key="1">
    <source>
        <dbReference type="SAM" id="MobiDB-lite"/>
    </source>
</evidence>
<dbReference type="RefSeq" id="WP_379702110.1">
    <property type="nucleotide sequence ID" value="NZ_JBHTAT010000001.1"/>
</dbReference>
<sequence>MSAPKSRLAALFVVIVVVIVGAAAVAPYVVGSGSDSGSDTVTVQNQQFQPDSILPDETDETGEITMESSASGKTVLVDVGHQNAVSKTQLEPLLSTLVENGHQIRFYRGQRQSLNESLRSADAFVVASPRQRFTSDELAGVEAFSDAGGRVLVMGGPPSVQASGGLLLGIGSFEPTAPRTTGLASTYGLAYGSGYLYNMQENDNNYKSIYAEPASNAGLADGVERVVVREAVPVRTSRGTPVLVGADGTHLSTTRDPGQYAILARSQDGNVTAVGDTGFISRENAYDADNEVLIGNIADFLVNGEKTSGAPKEPGADTPTGSPGGPSPPPRPTPAPA</sequence>
<reference evidence="3 4" key="1">
    <citation type="journal article" date="2019" name="Int. J. Syst. Evol. Microbiol.">
        <title>The Global Catalogue of Microorganisms (GCM) 10K type strain sequencing project: providing services to taxonomists for standard genome sequencing and annotation.</title>
        <authorList>
            <consortium name="The Broad Institute Genomics Platform"/>
            <consortium name="The Broad Institute Genome Sequencing Center for Infectious Disease"/>
            <person name="Wu L."/>
            <person name="Ma J."/>
        </authorList>
    </citation>
    <scope>NUCLEOTIDE SEQUENCE [LARGE SCALE GENOMIC DNA]</scope>
    <source>
        <strain evidence="3 4">GX21</strain>
    </source>
</reference>
<protein>
    <submittedName>
        <fullName evidence="3">DUF4350 domain-containing protein</fullName>
    </submittedName>
</protein>
<dbReference type="InterPro" id="IPR025646">
    <property type="entry name" value="DUF4350"/>
</dbReference>
<gene>
    <name evidence="3" type="ORF">ACFQKE_01340</name>
</gene>
<feature type="compositionally biased region" description="Pro residues" evidence="1">
    <location>
        <begin position="325"/>
        <end position="337"/>
    </location>
</feature>
<evidence type="ECO:0000259" key="2">
    <source>
        <dbReference type="Pfam" id="PF14258"/>
    </source>
</evidence>
<accession>A0ABD5ZU48</accession>
<keyword evidence="4" id="KW-1185">Reference proteome</keyword>
<evidence type="ECO:0000313" key="3">
    <source>
        <dbReference type="EMBL" id="MFC7253961.1"/>
    </source>
</evidence>
<comment type="caution">
    <text evidence="3">The sequence shown here is derived from an EMBL/GenBank/DDBJ whole genome shotgun (WGS) entry which is preliminary data.</text>
</comment>
<dbReference type="Proteomes" id="UP001596434">
    <property type="component" value="Unassembled WGS sequence"/>
</dbReference>
<feature type="region of interest" description="Disordered" evidence="1">
    <location>
        <begin position="304"/>
        <end position="337"/>
    </location>
</feature>
<dbReference type="AlphaFoldDB" id="A0ABD5ZU48"/>
<proteinExistence type="predicted"/>
<evidence type="ECO:0000313" key="4">
    <source>
        <dbReference type="Proteomes" id="UP001596434"/>
    </source>
</evidence>
<dbReference type="EMBL" id="JBHTAT010000001">
    <property type="protein sequence ID" value="MFC7253961.1"/>
    <property type="molecule type" value="Genomic_DNA"/>
</dbReference>
<dbReference type="Pfam" id="PF14258">
    <property type="entry name" value="DUF4350"/>
    <property type="match status" value="1"/>
</dbReference>
<name>A0ABD5ZU48_9EURY</name>
<organism evidence="3 4">
    <name type="scientific">Haloplanus litoreus</name>
    <dbReference type="NCBI Taxonomy" id="767515"/>
    <lineage>
        <taxon>Archaea</taxon>
        <taxon>Methanobacteriati</taxon>
        <taxon>Methanobacteriota</taxon>
        <taxon>Stenosarchaea group</taxon>
        <taxon>Halobacteria</taxon>
        <taxon>Halobacteriales</taxon>
        <taxon>Haloferacaceae</taxon>
        <taxon>Haloplanus</taxon>
    </lineage>
</organism>
<feature type="domain" description="DUF4350" evidence="2">
    <location>
        <begin position="108"/>
        <end position="293"/>
    </location>
</feature>